<protein>
    <submittedName>
        <fullName evidence="2">Uncharacterized protein</fullName>
    </submittedName>
</protein>
<dbReference type="GeneID" id="28994509"/>
<dbReference type="EMBL" id="KV440972">
    <property type="protein sequence ID" value="OAD79795.1"/>
    <property type="molecule type" value="Genomic_DNA"/>
</dbReference>
<dbReference type="AlphaFoldDB" id="A0A162YCN3"/>
<name>A0A162YCN3_PHYB8</name>
<dbReference type="VEuPathDB" id="FungiDB:PHYBLDRAFT_157338"/>
<sequence>MEENDRKQQAATKCNFYKKKNHCPRSQSCSAQQQQQHTRPFTEAIGKNFCS</sequence>
<dbReference type="InParanoid" id="A0A162YCN3"/>
<gene>
    <name evidence="2" type="ORF">PHYBLDRAFT_157338</name>
</gene>
<dbReference type="RefSeq" id="XP_018297835.1">
    <property type="nucleotide sequence ID" value="XM_018433603.1"/>
</dbReference>
<reference evidence="3" key="1">
    <citation type="submission" date="2015-06" db="EMBL/GenBank/DDBJ databases">
        <title>Expansion of signal transduction pathways in fungi by whole-genome duplication.</title>
        <authorList>
            <consortium name="DOE Joint Genome Institute"/>
            <person name="Corrochano L.M."/>
            <person name="Kuo A."/>
            <person name="Marcet-Houben M."/>
            <person name="Polaino S."/>
            <person name="Salamov A."/>
            <person name="Villalobos J.M."/>
            <person name="Alvarez M.I."/>
            <person name="Avalos J."/>
            <person name="Benito E.P."/>
            <person name="Benoit I."/>
            <person name="Burger G."/>
            <person name="Camino L.P."/>
            <person name="Canovas D."/>
            <person name="Cerda-Olmedo E."/>
            <person name="Cheng J.-F."/>
            <person name="Dominguez A."/>
            <person name="Elias M."/>
            <person name="Eslava A.P."/>
            <person name="Glaser F."/>
            <person name="Grimwood J."/>
            <person name="Gutierrez G."/>
            <person name="Heitman J."/>
            <person name="Henrissat B."/>
            <person name="Iturriaga E.A."/>
            <person name="Lang B.F."/>
            <person name="Lavin J.L."/>
            <person name="Lee S."/>
            <person name="Li W."/>
            <person name="Lindquist E."/>
            <person name="Lopez-Garcia S."/>
            <person name="Luque E.M."/>
            <person name="Marcos A.T."/>
            <person name="Martin J."/>
            <person name="McCluskey K."/>
            <person name="Medina H.R."/>
            <person name="Miralles-Duran A."/>
            <person name="Miyazaki A."/>
            <person name="Munoz-Torres E."/>
            <person name="Oguiza J.A."/>
            <person name="Ohm R."/>
            <person name="Olmedo M."/>
            <person name="Orejas M."/>
            <person name="Ortiz-Castellanos L."/>
            <person name="Pisabarro A.G."/>
            <person name="Rodriguez-Romero J."/>
            <person name="Ruiz-Herrera J."/>
            <person name="Ruiz-Vazquez R."/>
            <person name="Sanz C."/>
            <person name="Schackwitz W."/>
            <person name="Schmutz J."/>
            <person name="Shahriari M."/>
            <person name="Shelest E."/>
            <person name="Silva-Franco F."/>
            <person name="Soanes D."/>
            <person name="Syed K."/>
            <person name="Tagua V.G."/>
            <person name="Talbot N.J."/>
            <person name="Thon M."/>
            <person name="De vries R.P."/>
            <person name="Wiebenga A."/>
            <person name="Yadav J.S."/>
            <person name="Braun E.L."/>
            <person name="Baker S."/>
            <person name="Garre V."/>
            <person name="Horwitz B."/>
            <person name="Torres-Martinez S."/>
            <person name="Idnurm A."/>
            <person name="Herrera-Estrella A."/>
            <person name="Gabaldon T."/>
            <person name="Grigoriev I.V."/>
        </authorList>
    </citation>
    <scope>NUCLEOTIDE SEQUENCE [LARGE SCALE GENOMIC DNA]</scope>
    <source>
        <strain evidence="3">NRRL 1555(-)</strain>
    </source>
</reference>
<evidence type="ECO:0000256" key="1">
    <source>
        <dbReference type="SAM" id="MobiDB-lite"/>
    </source>
</evidence>
<organism evidence="2 3">
    <name type="scientific">Phycomyces blakesleeanus (strain ATCC 8743b / DSM 1359 / FGSC 10004 / NBRC 33097 / NRRL 1555)</name>
    <dbReference type="NCBI Taxonomy" id="763407"/>
    <lineage>
        <taxon>Eukaryota</taxon>
        <taxon>Fungi</taxon>
        <taxon>Fungi incertae sedis</taxon>
        <taxon>Mucoromycota</taxon>
        <taxon>Mucoromycotina</taxon>
        <taxon>Mucoromycetes</taxon>
        <taxon>Mucorales</taxon>
        <taxon>Phycomycetaceae</taxon>
        <taxon>Phycomyces</taxon>
    </lineage>
</organism>
<evidence type="ECO:0000313" key="3">
    <source>
        <dbReference type="Proteomes" id="UP000077315"/>
    </source>
</evidence>
<keyword evidence="3" id="KW-1185">Reference proteome</keyword>
<accession>A0A162YCN3</accession>
<evidence type="ECO:0000313" key="2">
    <source>
        <dbReference type="EMBL" id="OAD79795.1"/>
    </source>
</evidence>
<proteinExistence type="predicted"/>
<feature type="region of interest" description="Disordered" evidence="1">
    <location>
        <begin position="28"/>
        <end position="51"/>
    </location>
</feature>
<dbReference type="Proteomes" id="UP000077315">
    <property type="component" value="Unassembled WGS sequence"/>
</dbReference>